<protein>
    <submittedName>
        <fullName evidence="2">Uncharacterized protein</fullName>
    </submittedName>
</protein>
<evidence type="ECO:0000256" key="1">
    <source>
        <dbReference type="SAM" id="SignalP"/>
    </source>
</evidence>
<name>A0AAV5MX62_9ROSI</name>
<feature type="signal peptide" evidence="1">
    <location>
        <begin position="1"/>
        <end position="39"/>
    </location>
</feature>
<organism evidence="2 3">
    <name type="scientific">Rubroshorea leprosula</name>
    <dbReference type="NCBI Taxonomy" id="152421"/>
    <lineage>
        <taxon>Eukaryota</taxon>
        <taxon>Viridiplantae</taxon>
        <taxon>Streptophyta</taxon>
        <taxon>Embryophyta</taxon>
        <taxon>Tracheophyta</taxon>
        <taxon>Spermatophyta</taxon>
        <taxon>Magnoliopsida</taxon>
        <taxon>eudicotyledons</taxon>
        <taxon>Gunneridae</taxon>
        <taxon>Pentapetalae</taxon>
        <taxon>rosids</taxon>
        <taxon>malvids</taxon>
        <taxon>Malvales</taxon>
        <taxon>Dipterocarpaceae</taxon>
        <taxon>Rubroshorea</taxon>
    </lineage>
</organism>
<feature type="non-terminal residue" evidence="2">
    <location>
        <position position="110"/>
    </location>
</feature>
<keyword evidence="1" id="KW-0732">Signal</keyword>
<proteinExistence type="predicted"/>
<gene>
    <name evidence="2" type="ORF">SLEP1_g59532</name>
</gene>
<keyword evidence="3" id="KW-1185">Reference proteome</keyword>
<comment type="caution">
    <text evidence="2">The sequence shown here is derived from an EMBL/GenBank/DDBJ whole genome shotgun (WGS) entry which is preliminary data.</text>
</comment>
<dbReference type="AlphaFoldDB" id="A0AAV5MX62"/>
<reference evidence="2 3" key="1">
    <citation type="journal article" date="2021" name="Commun. Biol.">
        <title>The genome of Shorea leprosula (Dipterocarpaceae) highlights the ecological relevance of drought in aseasonal tropical rainforests.</title>
        <authorList>
            <person name="Ng K.K.S."/>
            <person name="Kobayashi M.J."/>
            <person name="Fawcett J.A."/>
            <person name="Hatakeyama M."/>
            <person name="Paape T."/>
            <person name="Ng C.H."/>
            <person name="Ang C.C."/>
            <person name="Tnah L.H."/>
            <person name="Lee C.T."/>
            <person name="Nishiyama T."/>
            <person name="Sese J."/>
            <person name="O'Brien M.J."/>
            <person name="Copetti D."/>
            <person name="Mohd Noor M.I."/>
            <person name="Ong R.C."/>
            <person name="Putra M."/>
            <person name="Sireger I.Z."/>
            <person name="Indrioko S."/>
            <person name="Kosugi Y."/>
            <person name="Izuno A."/>
            <person name="Isagi Y."/>
            <person name="Lee S.L."/>
            <person name="Shimizu K.K."/>
        </authorList>
    </citation>
    <scope>NUCLEOTIDE SEQUENCE [LARGE SCALE GENOMIC DNA]</scope>
    <source>
        <strain evidence="2">214</strain>
    </source>
</reference>
<evidence type="ECO:0000313" key="2">
    <source>
        <dbReference type="EMBL" id="GKV52982.1"/>
    </source>
</evidence>
<dbReference type="EMBL" id="BPVZ01000981">
    <property type="protein sequence ID" value="GKV52982.1"/>
    <property type="molecule type" value="Genomic_DNA"/>
</dbReference>
<feature type="chain" id="PRO_5043383278" evidence="1">
    <location>
        <begin position="40"/>
        <end position="110"/>
    </location>
</feature>
<dbReference type="Proteomes" id="UP001054252">
    <property type="component" value="Unassembled WGS sequence"/>
</dbReference>
<evidence type="ECO:0000313" key="3">
    <source>
        <dbReference type="Proteomes" id="UP001054252"/>
    </source>
</evidence>
<sequence>MKNHPELAGGETSYFSPTPSLCTLLILALCFLVASPSNAGLSFDFYAASCPTAEFMDKNTLRAAPAMDPTIPGKQLGAIWVLSAASIKYEGKTRNVLGYHTVEEEQISCA</sequence>
<accession>A0AAV5MX62</accession>